<reference evidence="2" key="2">
    <citation type="submission" date="2025-09" db="UniProtKB">
        <authorList>
            <consortium name="Ensembl"/>
        </authorList>
    </citation>
    <scope>IDENTIFICATION</scope>
</reference>
<feature type="transmembrane region" description="Helical" evidence="1">
    <location>
        <begin position="39"/>
        <end position="58"/>
    </location>
</feature>
<evidence type="ECO:0000313" key="2">
    <source>
        <dbReference type="Ensembl" id="ENSEBUP00000008575.1"/>
    </source>
</evidence>
<proteinExistence type="predicted"/>
<reference evidence="2" key="1">
    <citation type="submission" date="2025-08" db="UniProtKB">
        <authorList>
            <consortium name="Ensembl"/>
        </authorList>
    </citation>
    <scope>IDENTIFICATION</scope>
</reference>
<keyword evidence="1" id="KW-1133">Transmembrane helix</keyword>
<dbReference type="Ensembl" id="ENSEBUT00000009081.1">
    <property type="protein sequence ID" value="ENSEBUP00000008575.1"/>
    <property type="gene ID" value="ENSEBUG00000005547.1"/>
</dbReference>
<evidence type="ECO:0000313" key="3">
    <source>
        <dbReference type="Proteomes" id="UP000694388"/>
    </source>
</evidence>
<organism evidence="2 3">
    <name type="scientific">Eptatretus burgeri</name>
    <name type="common">Inshore hagfish</name>
    <dbReference type="NCBI Taxonomy" id="7764"/>
    <lineage>
        <taxon>Eukaryota</taxon>
        <taxon>Metazoa</taxon>
        <taxon>Chordata</taxon>
        <taxon>Craniata</taxon>
        <taxon>Vertebrata</taxon>
        <taxon>Cyclostomata</taxon>
        <taxon>Myxini</taxon>
        <taxon>Myxiniformes</taxon>
        <taxon>Myxinidae</taxon>
        <taxon>Eptatretinae</taxon>
        <taxon>Eptatretus</taxon>
    </lineage>
</organism>
<accession>A0A8C4Q1I2</accession>
<protein>
    <submittedName>
        <fullName evidence="2">Uncharacterized protein</fullName>
    </submittedName>
</protein>
<keyword evidence="1" id="KW-0472">Membrane</keyword>
<keyword evidence="3" id="KW-1185">Reference proteome</keyword>
<feature type="transmembrane region" description="Helical" evidence="1">
    <location>
        <begin position="12"/>
        <end position="33"/>
    </location>
</feature>
<sequence>MSTQVYCPCVYFYYYYHYYYVCSLKLLVTSFLGTRLCQNILLIWVMSVMLAVLVGPCYSDNGRYSQSANEAKIPSAGSHREFRIAKLEQIWTKAHRTVGAAKAVSWQGLHRVSRNLFVICSGC</sequence>
<dbReference type="Proteomes" id="UP000694388">
    <property type="component" value="Unplaced"/>
</dbReference>
<evidence type="ECO:0000256" key="1">
    <source>
        <dbReference type="SAM" id="Phobius"/>
    </source>
</evidence>
<keyword evidence="1" id="KW-0812">Transmembrane</keyword>
<dbReference type="AlphaFoldDB" id="A0A8C4Q1I2"/>
<name>A0A8C4Q1I2_EPTBU</name>